<dbReference type="Proteomes" id="UP000789920">
    <property type="component" value="Unassembled WGS sequence"/>
</dbReference>
<dbReference type="EMBL" id="CAJVQC010020712">
    <property type="protein sequence ID" value="CAG8709845.1"/>
    <property type="molecule type" value="Genomic_DNA"/>
</dbReference>
<comment type="caution">
    <text evidence="1">The sequence shown here is derived from an EMBL/GenBank/DDBJ whole genome shotgun (WGS) entry which is preliminary data.</text>
</comment>
<organism evidence="1 2">
    <name type="scientific">Racocetra persica</name>
    <dbReference type="NCBI Taxonomy" id="160502"/>
    <lineage>
        <taxon>Eukaryota</taxon>
        <taxon>Fungi</taxon>
        <taxon>Fungi incertae sedis</taxon>
        <taxon>Mucoromycota</taxon>
        <taxon>Glomeromycotina</taxon>
        <taxon>Glomeromycetes</taxon>
        <taxon>Diversisporales</taxon>
        <taxon>Gigasporaceae</taxon>
        <taxon>Racocetra</taxon>
    </lineage>
</organism>
<keyword evidence="2" id="KW-1185">Reference proteome</keyword>
<reference evidence="1" key="1">
    <citation type="submission" date="2021-06" db="EMBL/GenBank/DDBJ databases">
        <authorList>
            <person name="Kallberg Y."/>
            <person name="Tangrot J."/>
            <person name="Rosling A."/>
        </authorList>
    </citation>
    <scope>NUCLEOTIDE SEQUENCE</scope>
    <source>
        <strain evidence="1">MA461A</strain>
    </source>
</reference>
<protein>
    <submittedName>
        <fullName evidence="1">15376_t:CDS:1</fullName>
    </submittedName>
</protein>
<gene>
    <name evidence="1" type="ORF">RPERSI_LOCUS10460</name>
</gene>
<sequence length="312" mass="35792">MPTPKLTPQKLEEIKRREQLHVRGDMTGHRYDYGLQSFAENVRYYVNQGDNEQAKKERSNQVKRDLINCCLNPRTRQFIQDNIAKIEPYFEGNQSDGREPSPRLQAVESYYSMICVMREILEVIEQEIGREQLNRNFGEERGRQMFNDIFAEGLLRGREEIPPSNQNRGEGNPPQNDENNNIPDDIPRPEENREQRGRSHSPAREAGEQQARGERPDTPPKFDFGSSTLNDILNGMSEELEKDGKAAGNDEPFTPSPGLAKNLGTAEKPIKGFQRLVKDDDLPTEREGEKNHLLITGKREDDKRAEKMGWTA</sequence>
<proteinExistence type="predicted"/>
<accession>A0ACA9PHY7</accession>
<name>A0ACA9PHY7_9GLOM</name>
<evidence type="ECO:0000313" key="1">
    <source>
        <dbReference type="EMBL" id="CAG8709845.1"/>
    </source>
</evidence>
<evidence type="ECO:0000313" key="2">
    <source>
        <dbReference type="Proteomes" id="UP000789920"/>
    </source>
</evidence>